<feature type="transmembrane region" description="Helical" evidence="1">
    <location>
        <begin position="99"/>
        <end position="117"/>
    </location>
</feature>
<dbReference type="PIRSF" id="PIRSF018266">
    <property type="entry name" value="FecR"/>
    <property type="match status" value="1"/>
</dbReference>
<dbReference type="GO" id="GO:0016989">
    <property type="term" value="F:sigma factor antagonist activity"/>
    <property type="evidence" value="ECO:0007669"/>
    <property type="project" value="TreeGrafter"/>
</dbReference>
<dbReference type="OrthoDB" id="927016at2"/>
<dbReference type="Proteomes" id="UP000245489">
    <property type="component" value="Unassembled WGS sequence"/>
</dbReference>
<organism evidence="4 5">
    <name type="scientific">Arcicella aurantiaca</name>
    <dbReference type="NCBI Taxonomy" id="591202"/>
    <lineage>
        <taxon>Bacteria</taxon>
        <taxon>Pseudomonadati</taxon>
        <taxon>Bacteroidota</taxon>
        <taxon>Cytophagia</taxon>
        <taxon>Cytophagales</taxon>
        <taxon>Flectobacillaceae</taxon>
        <taxon>Arcicella</taxon>
    </lineage>
</organism>
<evidence type="ECO:0000256" key="1">
    <source>
        <dbReference type="SAM" id="Phobius"/>
    </source>
</evidence>
<keyword evidence="5" id="KW-1185">Reference proteome</keyword>
<keyword evidence="1" id="KW-1133">Transmembrane helix</keyword>
<proteinExistence type="predicted"/>
<dbReference type="InterPro" id="IPR006860">
    <property type="entry name" value="FecR"/>
</dbReference>
<keyword evidence="1" id="KW-0812">Transmembrane</keyword>
<dbReference type="RefSeq" id="WP_109743751.1">
    <property type="nucleotide sequence ID" value="NZ_QGGO01000016.1"/>
</dbReference>
<accession>A0A316E554</accession>
<keyword evidence="1" id="KW-0472">Membrane</keyword>
<name>A0A316E554_9BACT</name>
<evidence type="ECO:0000259" key="2">
    <source>
        <dbReference type="Pfam" id="PF04773"/>
    </source>
</evidence>
<evidence type="ECO:0000259" key="3">
    <source>
        <dbReference type="Pfam" id="PF16344"/>
    </source>
</evidence>
<evidence type="ECO:0000313" key="4">
    <source>
        <dbReference type="EMBL" id="PWK23833.1"/>
    </source>
</evidence>
<dbReference type="Pfam" id="PF16344">
    <property type="entry name" value="FecR_C"/>
    <property type="match status" value="1"/>
</dbReference>
<dbReference type="Pfam" id="PF04773">
    <property type="entry name" value="FecR"/>
    <property type="match status" value="1"/>
</dbReference>
<reference evidence="4 5" key="1">
    <citation type="submission" date="2018-05" db="EMBL/GenBank/DDBJ databases">
        <title>Genomic Encyclopedia of Archaeal and Bacterial Type Strains, Phase II (KMG-II): from individual species to whole genera.</title>
        <authorList>
            <person name="Goeker M."/>
        </authorList>
    </citation>
    <scope>NUCLEOTIDE SEQUENCE [LARGE SCALE GENOMIC DNA]</scope>
    <source>
        <strain evidence="4 5">DSM 22214</strain>
    </source>
</reference>
<dbReference type="Gene3D" id="2.60.120.1440">
    <property type="match status" value="1"/>
</dbReference>
<comment type="caution">
    <text evidence="4">The sequence shown here is derived from an EMBL/GenBank/DDBJ whole genome shotgun (WGS) entry which is preliminary data.</text>
</comment>
<gene>
    <name evidence="4" type="ORF">LV89_03040</name>
</gene>
<dbReference type="Gene3D" id="3.55.50.30">
    <property type="match status" value="1"/>
</dbReference>
<feature type="domain" description="FecR protein" evidence="2">
    <location>
        <begin position="141"/>
        <end position="229"/>
    </location>
</feature>
<dbReference type="InterPro" id="IPR032508">
    <property type="entry name" value="FecR_C"/>
</dbReference>
<evidence type="ECO:0000313" key="5">
    <source>
        <dbReference type="Proteomes" id="UP000245489"/>
    </source>
</evidence>
<dbReference type="PANTHER" id="PTHR30273:SF2">
    <property type="entry name" value="PROTEIN FECR"/>
    <property type="match status" value="1"/>
</dbReference>
<protein>
    <submittedName>
        <fullName evidence="4">FecR family protein</fullName>
    </submittedName>
</protein>
<dbReference type="EMBL" id="QGGO01000016">
    <property type="protein sequence ID" value="PWK23833.1"/>
    <property type="molecule type" value="Genomic_DNA"/>
</dbReference>
<sequence length="356" mass="40489">MEKDYTKYKVSDFLTDDEFVGQHLNPTNESESFWQNWQSYHADTEYSEAVSILKSICLGLNSYENNEITEDTKSFIFNKIKETNRKKSIFQFAKYPKQWLGVAASVVLVCLAVFFTHKTSSYNSNLAELNQKFIEKENQHKEAILIHLPDGSAVKLASKSKISYPANFEKNKRVVILLGEATFDIAKDASRPFLVYANEVTTKVLGTRFNVKAYESMKDIVVSVEEGKVSVYKNKKKASHENELTGVILLPNQQAIFDRSSDQYNKKLIQKPTIINANPMSFSFNETPIQEVFKRIEIAYGIDIEFDESLLHGCQVTGTFDNESLFQKLDIITKIIGGSYEVVEGKILINSVGCRE</sequence>
<dbReference type="PANTHER" id="PTHR30273">
    <property type="entry name" value="PERIPLASMIC SIGNAL SENSOR AND SIGMA FACTOR ACTIVATOR FECR-RELATED"/>
    <property type="match status" value="1"/>
</dbReference>
<feature type="domain" description="Protein FecR C-terminal" evidence="3">
    <location>
        <begin position="282"/>
        <end position="348"/>
    </location>
</feature>
<dbReference type="AlphaFoldDB" id="A0A316E554"/>
<dbReference type="InterPro" id="IPR012373">
    <property type="entry name" value="Ferrdict_sens_TM"/>
</dbReference>